<dbReference type="KEGG" id="meme:HYG87_01360"/>
<dbReference type="Proteomes" id="UP000681041">
    <property type="component" value="Chromosome"/>
</dbReference>
<keyword evidence="2" id="KW-1185">Reference proteome</keyword>
<gene>
    <name evidence="1" type="ORF">HYG87_01360</name>
</gene>
<proteinExistence type="predicted"/>
<dbReference type="AlphaFoldDB" id="A0A8T8K1Z4"/>
<evidence type="ECO:0000313" key="1">
    <source>
        <dbReference type="EMBL" id="QUH22506.1"/>
    </source>
</evidence>
<dbReference type="Gene3D" id="3.10.20.30">
    <property type="match status" value="1"/>
</dbReference>
<name>A0A8T8K1Z4_9EURY</name>
<dbReference type="RefSeq" id="WP_211533450.1">
    <property type="nucleotide sequence ID" value="NZ_CP058560.1"/>
</dbReference>
<dbReference type="PANTHER" id="PTHR38031">
    <property type="entry name" value="SULFUR CARRIER PROTEIN SLR0821-RELATED"/>
    <property type="match status" value="1"/>
</dbReference>
<dbReference type="SUPFAM" id="SSF54285">
    <property type="entry name" value="MoaD/ThiS"/>
    <property type="match status" value="1"/>
</dbReference>
<reference evidence="1" key="1">
    <citation type="submission" date="2020-07" db="EMBL/GenBank/DDBJ databases">
        <title>Methanobacterium. sp. MethCan genome.</title>
        <authorList>
            <person name="Postec A."/>
            <person name="Quemeneur M."/>
        </authorList>
    </citation>
    <scope>NUCLEOTIDE SEQUENCE</scope>
    <source>
        <strain evidence="1">MethCAN</strain>
    </source>
</reference>
<dbReference type="EMBL" id="CP058560">
    <property type="protein sequence ID" value="QUH22506.1"/>
    <property type="molecule type" value="Genomic_DNA"/>
</dbReference>
<dbReference type="InterPro" id="IPR010038">
    <property type="entry name" value="MoaD_arc-typ"/>
</dbReference>
<dbReference type="Pfam" id="PF02597">
    <property type="entry name" value="ThiS"/>
    <property type="match status" value="1"/>
</dbReference>
<sequence>MTKIKFLGSIREITGEKEFNIDFKGNLGDILDILDERYGKFKENILDDNGKIKDYIKILINGESPDSEDFYAYSLKNSDEIVIFQTIAGG</sequence>
<dbReference type="PANTHER" id="PTHR38031:SF1">
    <property type="entry name" value="SULFUR CARRIER PROTEIN CYSO"/>
    <property type="match status" value="1"/>
</dbReference>
<dbReference type="InterPro" id="IPR052045">
    <property type="entry name" value="Sulfur_Carrier/Prot_Modifier"/>
</dbReference>
<organism evidence="1 2">
    <name type="scientific">Methanobacterium alkalithermotolerans</name>
    <dbReference type="NCBI Taxonomy" id="2731220"/>
    <lineage>
        <taxon>Archaea</taxon>
        <taxon>Methanobacteriati</taxon>
        <taxon>Methanobacteriota</taxon>
        <taxon>Methanomada group</taxon>
        <taxon>Methanobacteria</taxon>
        <taxon>Methanobacteriales</taxon>
        <taxon>Methanobacteriaceae</taxon>
        <taxon>Methanobacterium</taxon>
    </lineage>
</organism>
<dbReference type="InterPro" id="IPR012675">
    <property type="entry name" value="Beta-grasp_dom_sf"/>
</dbReference>
<dbReference type="NCBIfam" id="TIGR01687">
    <property type="entry name" value="moaD_arch"/>
    <property type="match status" value="1"/>
</dbReference>
<protein>
    <submittedName>
        <fullName evidence="1">MoaD/ThiS family protein</fullName>
    </submittedName>
</protein>
<dbReference type="OrthoDB" id="98357at2157"/>
<dbReference type="InterPro" id="IPR003749">
    <property type="entry name" value="ThiS/MoaD-like"/>
</dbReference>
<dbReference type="InterPro" id="IPR016155">
    <property type="entry name" value="Mopterin_synth/thiamin_S_b"/>
</dbReference>
<dbReference type="GeneID" id="64819370"/>
<evidence type="ECO:0000313" key="2">
    <source>
        <dbReference type="Proteomes" id="UP000681041"/>
    </source>
</evidence>
<accession>A0A8T8K1Z4</accession>
<dbReference type="CDD" id="cd17040">
    <property type="entry name" value="Ubl_MoaD_like"/>
    <property type="match status" value="1"/>
</dbReference>